<dbReference type="GO" id="GO:0015074">
    <property type="term" value="P:DNA integration"/>
    <property type="evidence" value="ECO:0007669"/>
    <property type="project" value="InterPro"/>
</dbReference>
<dbReference type="GO" id="GO:0006310">
    <property type="term" value="P:DNA recombination"/>
    <property type="evidence" value="ECO:0007669"/>
    <property type="project" value="UniProtKB-KW"/>
</dbReference>
<dbReference type="Gene3D" id="1.10.443.10">
    <property type="entry name" value="Intergrase catalytic core"/>
    <property type="match status" value="1"/>
</dbReference>
<dbReference type="PANTHER" id="PTHR30349">
    <property type="entry name" value="PHAGE INTEGRASE-RELATED"/>
    <property type="match status" value="1"/>
</dbReference>
<dbReference type="InterPro" id="IPR010998">
    <property type="entry name" value="Integrase_recombinase_N"/>
</dbReference>
<proteinExistence type="inferred from homology"/>
<dbReference type="SUPFAM" id="SSF56349">
    <property type="entry name" value="DNA breaking-rejoining enzymes"/>
    <property type="match status" value="1"/>
</dbReference>
<evidence type="ECO:0000313" key="6">
    <source>
        <dbReference type="Proteomes" id="UP000320300"/>
    </source>
</evidence>
<keyword evidence="3" id="KW-0233">DNA recombination</keyword>
<dbReference type="PROSITE" id="PS51898">
    <property type="entry name" value="TYR_RECOMBINASE"/>
    <property type="match status" value="1"/>
</dbReference>
<name>A0A521CDK4_9SPHI</name>
<dbReference type="Gene3D" id="1.10.150.130">
    <property type="match status" value="1"/>
</dbReference>
<dbReference type="AlphaFoldDB" id="A0A521CDK4"/>
<protein>
    <submittedName>
        <fullName evidence="5">Site-specific recombinase XerD</fullName>
    </submittedName>
</protein>
<evidence type="ECO:0000256" key="2">
    <source>
        <dbReference type="ARBA" id="ARBA00023125"/>
    </source>
</evidence>
<evidence type="ECO:0000313" key="5">
    <source>
        <dbReference type="EMBL" id="SMO57508.1"/>
    </source>
</evidence>
<dbReference type="InterPro" id="IPR013762">
    <property type="entry name" value="Integrase-like_cat_sf"/>
</dbReference>
<dbReference type="InterPro" id="IPR011010">
    <property type="entry name" value="DNA_brk_join_enz"/>
</dbReference>
<evidence type="ECO:0000256" key="1">
    <source>
        <dbReference type="ARBA" id="ARBA00008857"/>
    </source>
</evidence>
<gene>
    <name evidence="5" type="ORF">SAMN06265348_103485</name>
</gene>
<dbReference type="Pfam" id="PF17293">
    <property type="entry name" value="Arm-DNA-bind_5"/>
    <property type="match status" value="1"/>
</dbReference>
<sequence length="405" mass="46647">MKNTFSLLFYLKKPKNYVSGEMPIYMRITVDGVPKELSTGKIGDPKDWNTKTCRLDSRKEHARTINRYLKTVEDKIDQAHIDLIKADQEITTESLKNKYLGIEEDRHNLVAVFQDHNDKIKALIGNGFEKGTLTKYNSTLKHTKSFILEKYKANDIAVDKVDSFFISEFEFYLRSRCKCANNSAVKHIKNFGKIIRICLANRWMKHDPFLNHKNKIDKVVRVILTPTELEDINNKEFVIERLRIVRDIFIFCCYTGLSFIDVQELTKSEIRKGIDGASWIMKKRHKTSVPCHIPLLPVAEDIINRYVDHPFCENTERVLPVSSNQKMNAYLKEIADLCGITKHLTFHIARHTFATTVTLGNGIPIESVSKMLGHTDIRTTQFYAKIMDTKVGADMAGLKRKFVVA</sequence>
<evidence type="ECO:0000259" key="4">
    <source>
        <dbReference type="PROSITE" id="PS51898"/>
    </source>
</evidence>
<dbReference type="Pfam" id="PF00589">
    <property type="entry name" value="Phage_integrase"/>
    <property type="match status" value="1"/>
</dbReference>
<accession>A0A521CDK4</accession>
<dbReference type="InterPro" id="IPR025269">
    <property type="entry name" value="SAM-like_dom"/>
</dbReference>
<feature type="domain" description="Tyr recombinase" evidence="4">
    <location>
        <begin position="219"/>
        <end position="397"/>
    </location>
</feature>
<dbReference type="Proteomes" id="UP000320300">
    <property type="component" value="Unassembled WGS sequence"/>
</dbReference>
<dbReference type="OrthoDB" id="892893at2"/>
<reference evidence="5 6" key="1">
    <citation type="submission" date="2017-05" db="EMBL/GenBank/DDBJ databases">
        <authorList>
            <person name="Varghese N."/>
            <person name="Submissions S."/>
        </authorList>
    </citation>
    <scope>NUCLEOTIDE SEQUENCE [LARGE SCALE GENOMIC DNA]</scope>
    <source>
        <strain evidence="5 6">DSM 19036</strain>
    </source>
</reference>
<dbReference type="PANTHER" id="PTHR30349:SF64">
    <property type="entry name" value="PROPHAGE INTEGRASE INTD-RELATED"/>
    <property type="match status" value="1"/>
</dbReference>
<dbReference type="GO" id="GO:0003677">
    <property type="term" value="F:DNA binding"/>
    <property type="evidence" value="ECO:0007669"/>
    <property type="project" value="UniProtKB-KW"/>
</dbReference>
<dbReference type="InterPro" id="IPR002104">
    <property type="entry name" value="Integrase_catalytic"/>
</dbReference>
<dbReference type="EMBL" id="FXTN01000003">
    <property type="protein sequence ID" value="SMO57508.1"/>
    <property type="molecule type" value="Genomic_DNA"/>
</dbReference>
<comment type="similarity">
    <text evidence="1">Belongs to the 'phage' integrase family.</text>
</comment>
<organism evidence="5 6">
    <name type="scientific">Pedobacter westerhofensis</name>
    <dbReference type="NCBI Taxonomy" id="425512"/>
    <lineage>
        <taxon>Bacteria</taxon>
        <taxon>Pseudomonadati</taxon>
        <taxon>Bacteroidota</taxon>
        <taxon>Sphingobacteriia</taxon>
        <taxon>Sphingobacteriales</taxon>
        <taxon>Sphingobacteriaceae</taxon>
        <taxon>Pedobacter</taxon>
    </lineage>
</organism>
<keyword evidence="2" id="KW-0238">DNA-binding</keyword>
<dbReference type="CDD" id="cd01185">
    <property type="entry name" value="INTN1_C_like"/>
    <property type="match status" value="1"/>
</dbReference>
<dbReference type="RefSeq" id="WP_142527651.1">
    <property type="nucleotide sequence ID" value="NZ_CBCSJO010000004.1"/>
</dbReference>
<dbReference type="InterPro" id="IPR050090">
    <property type="entry name" value="Tyrosine_recombinase_XerCD"/>
</dbReference>
<dbReference type="Pfam" id="PF13102">
    <property type="entry name" value="Phage_int_SAM_5"/>
    <property type="match status" value="1"/>
</dbReference>
<dbReference type="InterPro" id="IPR035386">
    <property type="entry name" value="Arm-DNA-bind_5"/>
</dbReference>
<evidence type="ECO:0000256" key="3">
    <source>
        <dbReference type="ARBA" id="ARBA00023172"/>
    </source>
</evidence>
<keyword evidence="6" id="KW-1185">Reference proteome</keyword>